<gene>
    <name evidence="10" type="ORF">Rsub_11723</name>
</gene>
<dbReference type="InterPro" id="IPR001577">
    <property type="entry name" value="Peptidase_M8"/>
</dbReference>
<dbReference type="GO" id="GO:0016020">
    <property type="term" value="C:membrane"/>
    <property type="evidence" value="ECO:0007669"/>
    <property type="project" value="InterPro"/>
</dbReference>
<keyword evidence="11" id="KW-1185">Reference proteome</keyword>
<evidence type="ECO:0000256" key="7">
    <source>
        <dbReference type="PIRSR" id="PIRSR601577-1"/>
    </source>
</evidence>
<evidence type="ECO:0000256" key="9">
    <source>
        <dbReference type="SAM" id="SignalP"/>
    </source>
</evidence>
<keyword evidence="9" id="KW-0732">Signal</keyword>
<accession>A0A2V0PGI0</accession>
<dbReference type="GO" id="GO:0007155">
    <property type="term" value="P:cell adhesion"/>
    <property type="evidence" value="ECO:0007669"/>
    <property type="project" value="InterPro"/>
</dbReference>
<reference evidence="10 11" key="1">
    <citation type="journal article" date="2018" name="Sci. Rep.">
        <title>Raphidocelis subcapitata (=Pseudokirchneriella subcapitata) provides an insight into genome evolution and environmental adaptations in the Sphaeropleales.</title>
        <authorList>
            <person name="Suzuki S."/>
            <person name="Yamaguchi H."/>
            <person name="Nakajima N."/>
            <person name="Kawachi M."/>
        </authorList>
    </citation>
    <scope>NUCLEOTIDE SEQUENCE [LARGE SCALE GENOMIC DNA]</scope>
    <source>
        <strain evidence="10 11">NIES-35</strain>
    </source>
</reference>
<comment type="cofactor">
    <cofactor evidence="8">
        <name>Zn(2+)</name>
        <dbReference type="ChEBI" id="CHEBI:29105"/>
    </cofactor>
    <text evidence="8">Binds 1 zinc ion per subunit.</text>
</comment>
<dbReference type="Pfam" id="PF01457">
    <property type="entry name" value="Peptidase_M8"/>
    <property type="match status" value="1"/>
</dbReference>
<feature type="binding site" evidence="8">
    <location>
        <position position="338"/>
    </location>
    <ligand>
        <name>Zn(2+)</name>
        <dbReference type="ChEBI" id="CHEBI:29105"/>
        <note>catalytic</note>
    </ligand>
</feature>
<dbReference type="GO" id="GO:0046872">
    <property type="term" value="F:metal ion binding"/>
    <property type="evidence" value="ECO:0007669"/>
    <property type="project" value="UniProtKB-KW"/>
</dbReference>
<feature type="signal peptide" evidence="9">
    <location>
        <begin position="1"/>
        <end position="27"/>
    </location>
</feature>
<evidence type="ECO:0000256" key="5">
    <source>
        <dbReference type="ARBA" id="ARBA00022833"/>
    </source>
</evidence>
<dbReference type="FunFam" id="3.90.132.10:FF:000001">
    <property type="entry name" value="leishmanolysin-like peptidase isoform X2"/>
    <property type="match status" value="1"/>
</dbReference>
<comment type="caution">
    <text evidence="10">The sequence shown here is derived from an EMBL/GenBank/DDBJ whole genome shotgun (WGS) entry which is preliminary data.</text>
</comment>
<evidence type="ECO:0000256" key="8">
    <source>
        <dbReference type="PIRSR" id="PIRSR601577-2"/>
    </source>
</evidence>
<dbReference type="AlphaFoldDB" id="A0A2V0PGI0"/>
<dbReference type="PRINTS" id="PR00782">
    <property type="entry name" value="LSHMANOLYSIN"/>
</dbReference>
<dbReference type="GO" id="GO:0006508">
    <property type="term" value="P:proteolysis"/>
    <property type="evidence" value="ECO:0007669"/>
    <property type="project" value="UniProtKB-KW"/>
</dbReference>
<dbReference type="SUPFAM" id="SSF55486">
    <property type="entry name" value="Metalloproteases ('zincins'), catalytic domain"/>
    <property type="match status" value="1"/>
</dbReference>
<keyword evidence="4" id="KW-0378">Hydrolase</keyword>
<comment type="similarity">
    <text evidence="1">Belongs to the peptidase M8 family.</text>
</comment>
<evidence type="ECO:0000256" key="3">
    <source>
        <dbReference type="ARBA" id="ARBA00022723"/>
    </source>
</evidence>
<dbReference type="OrthoDB" id="540505at2759"/>
<dbReference type="GO" id="GO:0004222">
    <property type="term" value="F:metalloendopeptidase activity"/>
    <property type="evidence" value="ECO:0007669"/>
    <property type="project" value="InterPro"/>
</dbReference>
<organism evidence="10 11">
    <name type="scientific">Raphidocelis subcapitata</name>
    <dbReference type="NCBI Taxonomy" id="307507"/>
    <lineage>
        <taxon>Eukaryota</taxon>
        <taxon>Viridiplantae</taxon>
        <taxon>Chlorophyta</taxon>
        <taxon>core chlorophytes</taxon>
        <taxon>Chlorophyceae</taxon>
        <taxon>CS clade</taxon>
        <taxon>Sphaeropleales</taxon>
        <taxon>Selenastraceae</taxon>
        <taxon>Raphidocelis</taxon>
    </lineage>
</organism>
<evidence type="ECO:0000313" key="10">
    <source>
        <dbReference type="EMBL" id="GBF98931.1"/>
    </source>
</evidence>
<dbReference type="EMBL" id="BDRX01000139">
    <property type="protein sequence ID" value="GBF98931.1"/>
    <property type="molecule type" value="Genomic_DNA"/>
</dbReference>
<keyword evidence="6 8" id="KW-0482">Metalloprotease</keyword>
<feature type="binding site" evidence="8">
    <location>
        <position position="270"/>
    </location>
    <ligand>
        <name>Zn(2+)</name>
        <dbReference type="ChEBI" id="CHEBI:29105"/>
        <note>catalytic</note>
    </ligand>
</feature>
<sequence>MAATRAGAALLALLAAAAALCALPAAAHSHDAACGHHHPDVEAASLRLLGQRLALLALREGPAAASAAAEAAARYAAAAPGGGAAAAERLRQLLAAQAAAGPAAEEALARLAAFAATGAGAPRRLAQSGPTSAPIRIKTEFQLSKAPDAAARLIRDSIVPTAVAALAKYVRVKRGGPAGPPAKPFNGRQSCLAEAPATPPNPEKDGYDLLLYVTADGSRCFDGMIAMSAACDVDPATGRPVIGSLNICPQSLPTTSRGQVLDSVVHEAVHVLGFSPSHYPDWRGADGQRYAQPVVYNGRAPFLATPKVAAEARRQFGCATAPGAPLETEGMGMSSLAHWEYRNTQHELMTAARPLDRQRAVMSRLTLAALEDSGWYDPDYSQAADLEWGQGAGCDFILSTCKDFADRNPGQDLYCPQGADNAARCSAGARLWGQCRSSGFTDGCLIVAREAPDAAGAGGAASDFSGNFICLPPAGGGGGGQSGAAAVLDAATQALLPRLGASGTAPDDRCFNLGAPGGGGGASTLCAAGGDCVGARAMCFRAACSGGKLSVEFQAGGGGAKTALECPTGTTLNLGAALTGRYASGQLQCPDNARTCRGLSCGACDPAGGFCSFATGQCSCWVERTGGGCSGKVA</sequence>
<evidence type="ECO:0000256" key="6">
    <source>
        <dbReference type="ARBA" id="ARBA00023049"/>
    </source>
</evidence>
<dbReference type="Proteomes" id="UP000247498">
    <property type="component" value="Unassembled WGS sequence"/>
</dbReference>
<dbReference type="Gene3D" id="3.10.170.20">
    <property type="match status" value="1"/>
</dbReference>
<dbReference type="PANTHER" id="PTHR10942">
    <property type="entry name" value="LEISHMANOLYSIN-LIKE PEPTIDASE"/>
    <property type="match status" value="1"/>
</dbReference>
<dbReference type="InParanoid" id="A0A2V0PGI0"/>
<feature type="chain" id="PRO_5015853458" evidence="9">
    <location>
        <begin position="28"/>
        <end position="634"/>
    </location>
</feature>
<feature type="active site" evidence="7">
    <location>
        <position position="267"/>
    </location>
</feature>
<proteinExistence type="inferred from homology"/>
<dbReference type="GO" id="GO:0005737">
    <property type="term" value="C:cytoplasm"/>
    <property type="evidence" value="ECO:0007669"/>
    <property type="project" value="TreeGrafter"/>
</dbReference>
<feature type="binding site" evidence="8">
    <location>
        <position position="266"/>
    </location>
    <ligand>
        <name>Zn(2+)</name>
        <dbReference type="ChEBI" id="CHEBI:29105"/>
        <note>catalytic</note>
    </ligand>
</feature>
<evidence type="ECO:0000256" key="1">
    <source>
        <dbReference type="ARBA" id="ARBA00005860"/>
    </source>
</evidence>
<evidence type="ECO:0000256" key="2">
    <source>
        <dbReference type="ARBA" id="ARBA00022670"/>
    </source>
</evidence>
<dbReference type="Gene3D" id="3.90.132.10">
    <property type="entry name" value="Leishmanolysin , domain 2"/>
    <property type="match status" value="1"/>
</dbReference>
<keyword evidence="5 8" id="KW-0862">Zinc</keyword>
<evidence type="ECO:0000313" key="11">
    <source>
        <dbReference type="Proteomes" id="UP000247498"/>
    </source>
</evidence>
<keyword evidence="2" id="KW-0645">Protease</keyword>
<keyword evidence="3 8" id="KW-0479">Metal-binding</keyword>
<dbReference type="PANTHER" id="PTHR10942:SF0">
    <property type="entry name" value="LEISHMANOLYSIN-LIKE PEPTIDASE"/>
    <property type="match status" value="1"/>
</dbReference>
<protein>
    <submittedName>
        <fullName evidence="10">Leishmanolysin-like peptidase</fullName>
    </submittedName>
</protein>
<dbReference type="STRING" id="307507.A0A2V0PGI0"/>
<evidence type="ECO:0000256" key="4">
    <source>
        <dbReference type="ARBA" id="ARBA00022801"/>
    </source>
</evidence>
<name>A0A2V0PGI0_9CHLO</name>